<dbReference type="GO" id="GO:0000981">
    <property type="term" value="F:DNA-binding transcription factor activity, RNA polymerase II-specific"/>
    <property type="evidence" value="ECO:0007669"/>
    <property type="project" value="TreeGrafter"/>
</dbReference>
<keyword evidence="3 5" id="KW-0863">Zinc-finger</keyword>
<dbReference type="SUPFAM" id="SSF57667">
    <property type="entry name" value="beta-beta-alpha zinc fingers"/>
    <property type="match status" value="1"/>
</dbReference>
<organism evidence="8 9">
    <name type="scientific">Mycena alexandri</name>
    <dbReference type="NCBI Taxonomy" id="1745969"/>
    <lineage>
        <taxon>Eukaryota</taxon>
        <taxon>Fungi</taxon>
        <taxon>Dikarya</taxon>
        <taxon>Basidiomycota</taxon>
        <taxon>Agaricomycotina</taxon>
        <taxon>Agaricomycetes</taxon>
        <taxon>Agaricomycetidae</taxon>
        <taxon>Agaricales</taxon>
        <taxon>Marasmiineae</taxon>
        <taxon>Mycenaceae</taxon>
        <taxon>Mycena</taxon>
    </lineage>
</organism>
<evidence type="ECO:0000259" key="7">
    <source>
        <dbReference type="PROSITE" id="PS50157"/>
    </source>
</evidence>
<evidence type="ECO:0000313" key="8">
    <source>
        <dbReference type="EMBL" id="KAJ7027552.1"/>
    </source>
</evidence>
<feature type="domain" description="C2H2-type" evidence="7">
    <location>
        <begin position="42"/>
        <end position="69"/>
    </location>
</feature>
<dbReference type="SMART" id="SM00355">
    <property type="entry name" value="ZnF_C2H2"/>
    <property type="match status" value="2"/>
</dbReference>
<evidence type="ECO:0000256" key="3">
    <source>
        <dbReference type="ARBA" id="ARBA00022771"/>
    </source>
</evidence>
<dbReference type="PANTHER" id="PTHR14003">
    <property type="entry name" value="TRANSCRIPTIONAL REPRESSOR PROTEIN YY"/>
    <property type="match status" value="1"/>
</dbReference>
<gene>
    <name evidence="8" type="ORF">C8F04DRAFT_1008275</name>
</gene>
<keyword evidence="4" id="KW-0862">Zinc</keyword>
<keyword evidence="1" id="KW-0479">Metal-binding</keyword>
<dbReference type="InterPro" id="IPR013087">
    <property type="entry name" value="Znf_C2H2_type"/>
</dbReference>
<dbReference type="EMBL" id="JARJCM010000123">
    <property type="protein sequence ID" value="KAJ7027552.1"/>
    <property type="molecule type" value="Genomic_DNA"/>
</dbReference>
<feature type="compositionally biased region" description="Low complexity" evidence="6">
    <location>
        <begin position="131"/>
        <end position="155"/>
    </location>
</feature>
<evidence type="ECO:0000256" key="6">
    <source>
        <dbReference type="SAM" id="MobiDB-lite"/>
    </source>
</evidence>
<evidence type="ECO:0000256" key="2">
    <source>
        <dbReference type="ARBA" id="ARBA00022737"/>
    </source>
</evidence>
<feature type="region of interest" description="Disordered" evidence="6">
    <location>
        <begin position="130"/>
        <end position="158"/>
    </location>
</feature>
<evidence type="ECO:0000256" key="1">
    <source>
        <dbReference type="ARBA" id="ARBA00022723"/>
    </source>
</evidence>
<keyword evidence="2" id="KW-0677">Repeat</keyword>
<feature type="non-terminal residue" evidence="8">
    <location>
        <position position="1"/>
    </location>
</feature>
<dbReference type="AlphaFoldDB" id="A0AAD6SL45"/>
<dbReference type="GO" id="GO:0000978">
    <property type="term" value="F:RNA polymerase II cis-regulatory region sequence-specific DNA binding"/>
    <property type="evidence" value="ECO:0007669"/>
    <property type="project" value="TreeGrafter"/>
</dbReference>
<feature type="region of interest" description="Disordered" evidence="6">
    <location>
        <begin position="1"/>
        <end position="32"/>
    </location>
</feature>
<dbReference type="GO" id="GO:0031519">
    <property type="term" value="C:PcG protein complex"/>
    <property type="evidence" value="ECO:0007669"/>
    <property type="project" value="TreeGrafter"/>
</dbReference>
<protein>
    <recommendedName>
        <fullName evidence="7">C2H2-type domain-containing protein</fullName>
    </recommendedName>
</protein>
<comment type="caution">
    <text evidence="8">The sequence shown here is derived from an EMBL/GenBank/DDBJ whole genome shotgun (WGS) entry which is preliminary data.</text>
</comment>
<dbReference type="GO" id="GO:0008270">
    <property type="term" value="F:zinc ion binding"/>
    <property type="evidence" value="ECO:0007669"/>
    <property type="project" value="UniProtKB-KW"/>
</dbReference>
<dbReference type="GO" id="GO:0005667">
    <property type="term" value="C:transcription regulator complex"/>
    <property type="evidence" value="ECO:0007669"/>
    <property type="project" value="TreeGrafter"/>
</dbReference>
<feature type="domain" description="C2H2-type" evidence="7">
    <location>
        <begin position="70"/>
        <end position="99"/>
    </location>
</feature>
<name>A0AAD6SL45_9AGAR</name>
<dbReference type="PANTHER" id="PTHR14003:SF19">
    <property type="entry name" value="YY2 TRANSCRIPTION FACTOR"/>
    <property type="match status" value="1"/>
</dbReference>
<dbReference type="PROSITE" id="PS50157">
    <property type="entry name" value="ZINC_FINGER_C2H2_2"/>
    <property type="match status" value="2"/>
</dbReference>
<keyword evidence="9" id="KW-1185">Reference proteome</keyword>
<sequence>MPTKIAPANLYPPPDMACKSKATKEASSGEPKPSCSYALRRHICPRCEKAFMTNGHLRRHSHTHTGEKNHPCPFPGCGTRCSRQDNLQQHYKTHLASYIPRKMSKPRKQTARVFEPTPWVSNSNVVATTLSPPEESYSGSSESSEYSPPAYDSSPPLSPPELVQATLPVQHTVVVIPDALTTPPASHSNDLLQRKRIDIPGDADLSKSRWANPYTSADADGEFIRCVPEGGGTSQAILNLKAECR</sequence>
<evidence type="ECO:0000313" key="9">
    <source>
        <dbReference type="Proteomes" id="UP001218188"/>
    </source>
</evidence>
<evidence type="ECO:0000256" key="4">
    <source>
        <dbReference type="ARBA" id="ARBA00022833"/>
    </source>
</evidence>
<dbReference type="Proteomes" id="UP001218188">
    <property type="component" value="Unassembled WGS sequence"/>
</dbReference>
<reference evidence="8" key="1">
    <citation type="submission" date="2023-03" db="EMBL/GenBank/DDBJ databases">
        <title>Massive genome expansion in bonnet fungi (Mycena s.s.) driven by repeated elements and novel gene families across ecological guilds.</title>
        <authorList>
            <consortium name="Lawrence Berkeley National Laboratory"/>
            <person name="Harder C.B."/>
            <person name="Miyauchi S."/>
            <person name="Viragh M."/>
            <person name="Kuo A."/>
            <person name="Thoen E."/>
            <person name="Andreopoulos B."/>
            <person name="Lu D."/>
            <person name="Skrede I."/>
            <person name="Drula E."/>
            <person name="Henrissat B."/>
            <person name="Morin E."/>
            <person name="Kohler A."/>
            <person name="Barry K."/>
            <person name="LaButti K."/>
            <person name="Morin E."/>
            <person name="Salamov A."/>
            <person name="Lipzen A."/>
            <person name="Mereny Z."/>
            <person name="Hegedus B."/>
            <person name="Baldrian P."/>
            <person name="Stursova M."/>
            <person name="Weitz H."/>
            <person name="Taylor A."/>
            <person name="Grigoriev I.V."/>
            <person name="Nagy L.G."/>
            <person name="Martin F."/>
            <person name="Kauserud H."/>
        </authorList>
    </citation>
    <scope>NUCLEOTIDE SEQUENCE</scope>
    <source>
        <strain evidence="8">CBHHK200</strain>
    </source>
</reference>
<dbReference type="InterPro" id="IPR036236">
    <property type="entry name" value="Znf_C2H2_sf"/>
</dbReference>
<dbReference type="Gene3D" id="3.30.160.60">
    <property type="entry name" value="Classic Zinc Finger"/>
    <property type="match status" value="2"/>
</dbReference>
<evidence type="ECO:0000256" key="5">
    <source>
        <dbReference type="PROSITE-ProRule" id="PRU00042"/>
    </source>
</evidence>
<accession>A0AAD6SL45</accession>
<dbReference type="PROSITE" id="PS00028">
    <property type="entry name" value="ZINC_FINGER_C2H2_1"/>
    <property type="match status" value="2"/>
</dbReference>
<dbReference type="GO" id="GO:0000785">
    <property type="term" value="C:chromatin"/>
    <property type="evidence" value="ECO:0007669"/>
    <property type="project" value="TreeGrafter"/>
</dbReference>
<dbReference type="Pfam" id="PF00096">
    <property type="entry name" value="zf-C2H2"/>
    <property type="match status" value="2"/>
</dbReference>
<proteinExistence type="predicted"/>